<dbReference type="GO" id="GO:0030430">
    <property type="term" value="C:host cell cytoplasm"/>
    <property type="evidence" value="ECO:0007669"/>
    <property type="project" value="UniProtKB-SubCell"/>
</dbReference>
<evidence type="ECO:0000256" key="6">
    <source>
        <dbReference type="ARBA" id="ARBA00023086"/>
    </source>
</evidence>
<feature type="compositionally biased region" description="Low complexity" evidence="10">
    <location>
        <begin position="414"/>
        <end position="490"/>
    </location>
</feature>
<comment type="similarity">
    <text evidence="9">Belongs to the nucleorhabdovirus nucleocapsid protein family.</text>
</comment>
<proteinExistence type="inferred from homology"/>
<evidence type="ECO:0000256" key="3">
    <source>
        <dbReference type="ARBA" id="ARBA00022561"/>
    </source>
</evidence>
<accession>D3KU71</accession>
<evidence type="ECO:0000256" key="4">
    <source>
        <dbReference type="ARBA" id="ARBA00022844"/>
    </source>
</evidence>
<gene>
    <name evidence="11" type="primary">N</name>
</gene>
<keyword evidence="5 9" id="KW-0694">RNA-binding</keyword>
<dbReference type="Proteomes" id="UP000180723">
    <property type="component" value="Segment"/>
</dbReference>
<organismHost>
    <name type="scientific">Oryza sativa</name>
    <name type="common">Rice</name>
    <dbReference type="NCBI Taxonomy" id="4530"/>
</organismHost>
<sequence length="513" mass="55459">MANDNVSDYANAAPFARFANLQNRETLNPIGNEAKEIPYNRDQYLTWLAEGKLFQIGALTDAEIVAAWTTIKTAMGNNTFSETHMRSIVKIACNLRGITPGSTPLLVTYNPPQSATWAPAPSTDAIYSGTPVAGVIIPQNTGAGGEDTETEASKARAIAFICCYLLRFIVKTEEHLTNSLGNLKLQYSRLYSAQSATLSNWNPSNTWASRVKLGFDTYLTLRATVAYNIASADALLVPENVNYGLCRMLVFQHLELSGLQLYKMAMTLIAHFKLIEPNKFLSWIYDPLSEASIDQIYKIAVNYDNVNSKTHKHWKYAKLARGQYWLNTTVKRNQFLAYILADLELKYGLAGKSDYSSPKRMKALSGMPVERMTEAETISKAVEQMYTAIESAKRVDAGAAYRLAKKLGPPRANATQQAQGAQQQQAAQGQAAQQQAAGQGQAQQASGSGTAQQASGSGTAQQATGSGAAQQQAQGSQQTPATGQAAAGTAMEVDKKAEGSQRAQDANALGNVL</sequence>
<evidence type="ECO:0000256" key="5">
    <source>
        <dbReference type="ARBA" id="ARBA00022884"/>
    </source>
</evidence>
<evidence type="ECO:0000256" key="10">
    <source>
        <dbReference type="SAM" id="MobiDB-lite"/>
    </source>
</evidence>
<name>D3KU71_RYSV</name>
<keyword evidence="4 9" id="KW-0946">Virion</keyword>
<dbReference type="GO" id="GO:0003723">
    <property type="term" value="F:RNA binding"/>
    <property type="evidence" value="ECO:0007669"/>
    <property type="project" value="UniProtKB-UniRule"/>
</dbReference>
<comment type="subcellular location">
    <subcellularLocation>
        <location evidence="9">Virion</location>
    </subcellularLocation>
    <subcellularLocation>
        <location evidence="9">Host cytoplasm</location>
    </subcellularLocation>
</comment>
<comment type="subunit">
    <text evidence="9">Homomultimerizes to form the nucleocapsid. Binds to viral genomic RNA.</text>
</comment>
<dbReference type="GO" id="GO:1990904">
    <property type="term" value="C:ribonucleoprotein complex"/>
    <property type="evidence" value="ECO:0007669"/>
    <property type="project" value="UniProtKB-UniRule"/>
</dbReference>
<dbReference type="Pfam" id="PF03216">
    <property type="entry name" value="Rhabdo_ncap_2"/>
    <property type="match status" value="1"/>
</dbReference>
<evidence type="ECO:0000256" key="9">
    <source>
        <dbReference type="RuleBase" id="RU369108"/>
    </source>
</evidence>
<evidence type="ECO:0000256" key="7">
    <source>
        <dbReference type="ARBA" id="ARBA00023274"/>
    </source>
</evidence>
<comment type="function">
    <text evidence="9">Encapsidates the genome, protecting it from nucleases. The encapsidated genomic RNA is termed the nucleocapsid (NC) and serves as template for viral transcription and replication.</text>
</comment>
<evidence type="ECO:0000313" key="11">
    <source>
        <dbReference type="EMBL" id="BAI79326.1"/>
    </source>
</evidence>
<reference evidence="11 12" key="1">
    <citation type="journal article" date="2010" name="Arch. Virol.">
        <title>Complete sequence analysis of rice transitory yellowing virus and its comparison to rice yellow stunt virus.</title>
        <authorList>
            <person name="Hiraguri A."/>
            <person name="Hibino H."/>
            <person name="Hayashi T."/>
            <person name="Shimizu T."/>
            <person name="Uehara-Ichiki T."/>
            <person name="Omura T."/>
            <person name="Sasaya T."/>
        </authorList>
    </citation>
    <scope>NUCLEOTIDE SEQUENCE [LARGE SCALE GENOMIC DNA]</scope>
</reference>
<keyword evidence="7 9" id="KW-0687">Ribonucleoprotein</keyword>
<dbReference type="EMBL" id="AB516283">
    <property type="protein sequence ID" value="BAI79326.1"/>
    <property type="molecule type" value="Viral_cRNA"/>
</dbReference>
<evidence type="ECO:0000256" key="2">
    <source>
        <dbReference type="ARBA" id="ARBA00022497"/>
    </source>
</evidence>
<evidence type="ECO:0000256" key="8">
    <source>
        <dbReference type="ARBA" id="ARBA00033344"/>
    </source>
</evidence>
<keyword evidence="2 9" id="KW-1139">Helical capsid protein</keyword>
<evidence type="ECO:0000256" key="1">
    <source>
        <dbReference type="ARBA" id="ARBA00014389"/>
    </source>
</evidence>
<dbReference type="InterPro" id="IPR004902">
    <property type="entry name" value="Rhabdo_ncap_2"/>
</dbReference>
<keyword evidence="3 9" id="KW-0167">Capsid protein</keyword>
<keyword evidence="9" id="KW-1035">Host cytoplasm</keyword>
<feature type="region of interest" description="Disordered" evidence="10">
    <location>
        <begin position="409"/>
        <end position="513"/>
    </location>
</feature>
<dbReference type="GO" id="GO:0019013">
    <property type="term" value="C:viral nucleocapsid"/>
    <property type="evidence" value="ECO:0007669"/>
    <property type="project" value="UniProtKB-UniRule"/>
</dbReference>
<dbReference type="GO" id="GO:0019029">
    <property type="term" value="C:helical viral capsid"/>
    <property type="evidence" value="ECO:0007669"/>
    <property type="project" value="UniProtKB-UniRule"/>
</dbReference>
<evidence type="ECO:0000313" key="12">
    <source>
        <dbReference type="Proteomes" id="UP000180723"/>
    </source>
</evidence>
<protein>
    <recommendedName>
        <fullName evidence="1 9">Nucleoprotein</fullName>
        <shortName evidence="9">NP</shortName>
        <shortName evidence="9">Protein N</shortName>
    </recommendedName>
    <alternativeName>
        <fullName evidence="8 9">Nucleocapsid protein</fullName>
    </alternativeName>
</protein>
<keyword evidence="6 9" id="KW-0543">Viral nucleoprotein</keyword>
<organism evidence="11 12">
    <name type="scientific">Rice yellow stunt virus</name>
    <name type="common">RYSV</name>
    <name type="synonym">Rice transitory yellowing virus</name>
    <dbReference type="NCBI Taxonomy" id="59380"/>
    <lineage>
        <taxon>Viruses</taxon>
        <taxon>Riboviria</taxon>
        <taxon>Orthornavirae</taxon>
        <taxon>Negarnaviricota</taxon>
        <taxon>Haploviricotina</taxon>
        <taxon>Monjiviricetes</taxon>
        <taxon>Mononegavirales</taxon>
        <taxon>Rhabdoviridae</taxon>
        <taxon>Betarhabdovirinae</taxon>
        <taxon>Alphanucleorhabdovirus</taxon>
        <taxon>Alphanucleorhabdovirus oryzae</taxon>
    </lineage>
</organism>